<reference evidence="7 8" key="1">
    <citation type="submission" date="2015-03" db="EMBL/GenBank/DDBJ databases">
        <title>RNA-seq based gene annotation and comparative genomics of four Zymoseptoria species reveal species-specific pathogenicity related genes and transposable element activity.</title>
        <authorList>
            <person name="Grandaubert J."/>
            <person name="Bhattacharyya A."/>
            <person name="Stukenbrock E.H."/>
        </authorList>
    </citation>
    <scope>NUCLEOTIDE SEQUENCE [LARGE SCALE GENOMIC DNA]</scope>
    <source>
        <strain evidence="7 8">Zb18110</strain>
    </source>
</reference>
<feature type="transmembrane region" description="Helical" evidence="6">
    <location>
        <begin position="521"/>
        <end position="545"/>
    </location>
</feature>
<evidence type="ECO:0000256" key="6">
    <source>
        <dbReference type="SAM" id="Phobius"/>
    </source>
</evidence>
<evidence type="ECO:0000256" key="4">
    <source>
        <dbReference type="ARBA" id="ARBA00022679"/>
    </source>
</evidence>
<evidence type="ECO:0000256" key="5">
    <source>
        <dbReference type="ARBA" id="ARBA00023136"/>
    </source>
</evidence>
<name>A0A0F4GJZ8_9PEZI</name>
<dbReference type="AlphaFoldDB" id="A0A0F4GJZ8"/>
<keyword evidence="6" id="KW-0812">Transmembrane</keyword>
<evidence type="ECO:0000313" key="7">
    <source>
        <dbReference type="EMBL" id="KJX97578.1"/>
    </source>
</evidence>
<evidence type="ECO:0000256" key="2">
    <source>
        <dbReference type="ARBA" id="ARBA00022475"/>
    </source>
</evidence>
<dbReference type="GO" id="GO:0030213">
    <property type="term" value="P:hyaluronan biosynthetic process"/>
    <property type="evidence" value="ECO:0007669"/>
    <property type="project" value="TreeGrafter"/>
</dbReference>
<dbReference type="STRING" id="1047168.A0A0F4GJZ8"/>
<dbReference type="PANTHER" id="PTHR22913">
    <property type="entry name" value="HYALURONAN SYNTHASE"/>
    <property type="match status" value="1"/>
</dbReference>
<feature type="transmembrane region" description="Helical" evidence="6">
    <location>
        <begin position="490"/>
        <end position="509"/>
    </location>
</feature>
<sequence length="561" mass="62737">MPQPSSATLIRQVFNVLTTIVLCSAIAGVFVSFRFPGTWIRIGEILVAIYDRLFVSRKKNDHDPEAVVLDKQTSRDTVGCAVGWREEEDIFERCLEALKASDVCAVVVGVDGDTTEDLPMLGVFGDVFPDAPHPIHLDTPVGDALLDAESTITANIDQLLSTVETQITTQLSIDRSQLCTIDAICIYQPHRNKKAILLTTFLAGIVMARAKQVPFLFSCDSDTVVAPQTIDQVVASLRPRPQAGGASGRISTWKSNQSFLCKLQSLKWWFDQDVSRTQTAATGFLECQPGPSCAFRATALEQVLITWYSASAWGQRCVTNEDRDLTAKLLHAGWEIYYVPHAVVSTDVPTSLAGWFKQQLRWSRGTHFQRLSSHGLYTTMNPYFTMYVMKDMLMPFVACAYLVWFVLTGERLLRLSEYDLAASLLVELIYTLLTAADRIPWTDLVYLFPSYIFYSLTKPAIHIWSLFTMFNNSWGNPFDRGARPGLAMPEYAWCGGWLYLTLAASMKALSESTNYKKRNAINETFAVVVFPSLLALGAISAWHLALTRPKRRWTEQIGSVV</sequence>
<keyword evidence="6" id="KW-1133">Transmembrane helix</keyword>
<comment type="subcellular location">
    <subcellularLocation>
        <location evidence="1">Cell membrane</location>
    </subcellularLocation>
</comment>
<protein>
    <recommendedName>
        <fullName evidence="9">Glycosyltransferase family 2 protein</fullName>
    </recommendedName>
</protein>
<keyword evidence="2" id="KW-1003">Cell membrane</keyword>
<keyword evidence="5 6" id="KW-0472">Membrane</keyword>
<dbReference type="EMBL" id="LAFY01000471">
    <property type="protein sequence ID" value="KJX97578.1"/>
    <property type="molecule type" value="Genomic_DNA"/>
</dbReference>
<dbReference type="PANTHER" id="PTHR22913:SF12">
    <property type="entry name" value="MANNURONAN SYNTHASE"/>
    <property type="match status" value="1"/>
</dbReference>
<dbReference type="Proteomes" id="UP000033647">
    <property type="component" value="Unassembled WGS sequence"/>
</dbReference>
<accession>A0A0F4GJZ8</accession>
<feature type="transmembrane region" description="Helical" evidence="6">
    <location>
        <begin position="451"/>
        <end position="470"/>
    </location>
</feature>
<dbReference type="Gene3D" id="3.90.550.10">
    <property type="entry name" value="Spore Coat Polysaccharide Biosynthesis Protein SpsA, Chain A"/>
    <property type="match status" value="1"/>
</dbReference>
<evidence type="ECO:0000313" key="8">
    <source>
        <dbReference type="Proteomes" id="UP000033647"/>
    </source>
</evidence>
<feature type="transmembrane region" description="Helical" evidence="6">
    <location>
        <begin position="392"/>
        <end position="408"/>
    </location>
</feature>
<dbReference type="GO" id="GO:0005886">
    <property type="term" value="C:plasma membrane"/>
    <property type="evidence" value="ECO:0007669"/>
    <property type="project" value="UniProtKB-SubCell"/>
</dbReference>
<comment type="caution">
    <text evidence="7">The sequence shown here is derived from an EMBL/GenBank/DDBJ whole genome shotgun (WGS) entry which is preliminary data.</text>
</comment>
<dbReference type="InterPro" id="IPR029044">
    <property type="entry name" value="Nucleotide-diphossugar_trans"/>
</dbReference>
<evidence type="ECO:0008006" key="9">
    <source>
        <dbReference type="Google" id="ProtNLM"/>
    </source>
</evidence>
<gene>
    <name evidence="7" type="ORF">TI39_contig479g00003</name>
</gene>
<dbReference type="OrthoDB" id="9876900at2759"/>
<dbReference type="GO" id="GO:0050501">
    <property type="term" value="F:hyaluronan synthase activity"/>
    <property type="evidence" value="ECO:0007669"/>
    <property type="project" value="TreeGrafter"/>
</dbReference>
<proteinExistence type="predicted"/>
<dbReference type="Pfam" id="PF13641">
    <property type="entry name" value="Glyco_tranf_2_3"/>
    <property type="match status" value="1"/>
</dbReference>
<dbReference type="GO" id="GO:0085029">
    <property type="term" value="P:extracellular matrix assembly"/>
    <property type="evidence" value="ECO:0007669"/>
    <property type="project" value="TreeGrafter"/>
</dbReference>
<keyword evidence="8" id="KW-1185">Reference proteome</keyword>
<dbReference type="SUPFAM" id="SSF53448">
    <property type="entry name" value="Nucleotide-diphospho-sugar transferases"/>
    <property type="match status" value="1"/>
</dbReference>
<organism evidence="7 8">
    <name type="scientific">Zymoseptoria brevis</name>
    <dbReference type="NCBI Taxonomy" id="1047168"/>
    <lineage>
        <taxon>Eukaryota</taxon>
        <taxon>Fungi</taxon>
        <taxon>Dikarya</taxon>
        <taxon>Ascomycota</taxon>
        <taxon>Pezizomycotina</taxon>
        <taxon>Dothideomycetes</taxon>
        <taxon>Dothideomycetidae</taxon>
        <taxon>Mycosphaerellales</taxon>
        <taxon>Mycosphaerellaceae</taxon>
        <taxon>Zymoseptoria</taxon>
    </lineage>
</organism>
<keyword evidence="4" id="KW-0808">Transferase</keyword>
<keyword evidence="3" id="KW-0328">Glycosyltransferase</keyword>
<evidence type="ECO:0000256" key="3">
    <source>
        <dbReference type="ARBA" id="ARBA00022676"/>
    </source>
</evidence>
<evidence type="ECO:0000256" key="1">
    <source>
        <dbReference type="ARBA" id="ARBA00004236"/>
    </source>
</evidence>
<feature type="transmembrane region" description="Helical" evidence="6">
    <location>
        <begin position="12"/>
        <end position="33"/>
    </location>
</feature>